<feature type="non-terminal residue" evidence="1">
    <location>
        <position position="1"/>
    </location>
</feature>
<organism evidence="1 2">
    <name type="scientific">Limosilactobacillus reuteri</name>
    <name type="common">Lactobacillus reuteri</name>
    <dbReference type="NCBI Taxonomy" id="1598"/>
    <lineage>
        <taxon>Bacteria</taxon>
        <taxon>Bacillati</taxon>
        <taxon>Bacillota</taxon>
        <taxon>Bacilli</taxon>
        <taxon>Lactobacillales</taxon>
        <taxon>Lactobacillaceae</taxon>
        <taxon>Limosilactobacillus</taxon>
    </lineage>
</organism>
<comment type="caution">
    <text evidence="1">The sequence shown here is derived from an EMBL/GenBank/DDBJ whole genome shotgun (WGS) entry which is preliminary data.</text>
</comment>
<dbReference type="RefSeq" id="WP_181392382.1">
    <property type="nucleotide sequence ID" value="NZ_JAJAOX010000318.1"/>
</dbReference>
<sequence length="68" mass="7743">HNNNGHHYRIAIDIAKEGSEIFDLTPYFKGRVGDNRFGLEIVWYYQGQLLDCTGMKPIIQGNVGNFSL</sequence>
<dbReference type="Proteomes" id="UP000245866">
    <property type="component" value="Unassembled WGS sequence"/>
</dbReference>
<reference evidence="1 2" key="1">
    <citation type="journal article" date="2018" name="Front. Microbiol.">
        <title>Comparative Genomics of the Herbivore Gut Symbiont Lactobacillus reuteri Reveals Genetic Diversity and Lifestyle Adaptation.</title>
        <authorList>
            <person name="Zhao J."/>
        </authorList>
    </citation>
    <scope>NUCLEOTIDE SEQUENCE [LARGE SCALE GENOMIC DNA]</scope>
    <source>
        <strain evidence="1 2">LR12</strain>
    </source>
</reference>
<protein>
    <submittedName>
        <fullName evidence="1">Uncharacterized protein</fullName>
    </submittedName>
</protein>
<evidence type="ECO:0000313" key="2">
    <source>
        <dbReference type="Proteomes" id="UP000245866"/>
    </source>
</evidence>
<gene>
    <name evidence="1" type="ORF">DKZ23_11465</name>
</gene>
<dbReference type="EMBL" id="QGHS01000385">
    <property type="protein sequence ID" value="PWT42683.1"/>
    <property type="molecule type" value="Genomic_DNA"/>
</dbReference>
<dbReference type="AlphaFoldDB" id="A0A317GDD9"/>
<accession>A0A317GDD9</accession>
<proteinExistence type="predicted"/>
<name>A0A317GDD9_LIMRT</name>
<evidence type="ECO:0000313" key="1">
    <source>
        <dbReference type="EMBL" id="PWT42683.1"/>
    </source>
</evidence>
<feature type="non-terminal residue" evidence="1">
    <location>
        <position position="68"/>
    </location>
</feature>